<gene>
    <name evidence="2" type="ORF">DIATSA_LOCUS11054</name>
</gene>
<dbReference type="AlphaFoldDB" id="A0A9N9WI23"/>
<dbReference type="EMBL" id="OU893337">
    <property type="protein sequence ID" value="CAG9793632.1"/>
    <property type="molecule type" value="Genomic_DNA"/>
</dbReference>
<dbReference type="OrthoDB" id="7477780at2759"/>
<protein>
    <submittedName>
        <fullName evidence="2">Uncharacterized protein</fullName>
    </submittedName>
</protein>
<evidence type="ECO:0000313" key="2">
    <source>
        <dbReference type="EMBL" id="CAG9793632.1"/>
    </source>
</evidence>
<name>A0A9N9WI23_9NEOP</name>
<evidence type="ECO:0000313" key="3">
    <source>
        <dbReference type="Proteomes" id="UP001153714"/>
    </source>
</evidence>
<feature type="region of interest" description="Disordered" evidence="1">
    <location>
        <begin position="1"/>
        <end position="35"/>
    </location>
</feature>
<evidence type="ECO:0000256" key="1">
    <source>
        <dbReference type="SAM" id="MobiDB-lite"/>
    </source>
</evidence>
<keyword evidence="3" id="KW-1185">Reference proteome</keyword>
<reference evidence="2" key="1">
    <citation type="submission" date="2021-12" db="EMBL/GenBank/DDBJ databases">
        <authorList>
            <person name="King R."/>
        </authorList>
    </citation>
    <scope>NUCLEOTIDE SEQUENCE</scope>
</reference>
<sequence>MCGKQKNHQRNSCNKNQSERREKAPRRAPAGRSAPPCPHAAVPILILHLSPIMWVANDVSKTRFGFQRVALAGGGREPHARGRRFRQKGVCFYFFGAEKNQHAPALHLLNMRHAATQTRAGVCRIHFHLRHLIVPEGHRAAVHGAAACGALR</sequence>
<dbReference type="Proteomes" id="UP001153714">
    <property type="component" value="Chromosome 6"/>
</dbReference>
<accession>A0A9N9WI23</accession>
<reference evidence="2" key="2">
    <citation type="submission" date="2022-10" db="EMBL/GenBank/DDBJ databases">
        <authorList>
            <consortium name="ENA_rothamsted_submissions"/>
            <consortium name="culmorum"/>
            <person name="King R."/>
        </authorList>
    </citation>
    <scope>NUCLEOTIDE SEQUENCE</scope>
</reference>
<proteinExistence type="predicted"/>
<organism evidence="2 3">
    <name type="scientific">Diatraea saccharalis</name>
    <name type="common">sugarcane borer</name>
    <dbReference type="NCBI Taxonomy" id="40085"/>
    <lineage>
        <taxon>Eukaryota</taxon>
        <taxon>Metazoa</taxon>
        <taxon>Ecdysozoa</taxon>
        <taxon>Arthropoda</taxon>
        <taxon>Hexapoda</taxon>
        <taxon>Insecta</taxon>
        <taxon>Pterygota</taxon>
        <taxon>Neoptera</taxon>
        <taxon>Endopterygota</taxon>
        <taxon>Lepidoptera</taxon>
        <taxon>Glossata</taxon>
        <taxon>Ditrysia</taxon>
        <taxon>Pyraloidea</taxon>
        <taxon>Crambidae</taxon>
        <taxon>Crambinae</taxon>
        <taxon>Diatraea</taxon>
    </lineage>
</organism>